<dbReference type="PANTHER" id="PTHR46999:SF1">
    <property type="entry name" value="ALPHA-GLUCAN WATER DIKINASE 1, CHLOROPLASTIC"/>
    <property type="match status" value="1"/>
</dbReference>
<dbReference type="AlphaFoldDB" id="A0A811QFS3"/>
<dbReference type="InterPro" id="IPR015424">
    <property type="entry name" value="PyrdxlP-dep_Trfase"/>
</dbReference>
<evidence type="ECO:0000313" key="6">
    <source>
        <dbReference type="EMBL" id="CAD6257863.1"/>
    </source>
</evidence>
<feature type="region of interest" description="Disordered" evidence="3">
    <location>
        <begin position="1"/>
        <end position="20"/>
    </location>
</feature>
<reference evidence="6" key="1">
    <citation type="submission" date="2020-10" db="EMBL/GenBank/DDBJ databases">
        <authorList>
            <person name="Han B."/>
            <person name="Lu T."/>
            <person name="Zhao Q."/>
            <person name="Huang X."/>
            <person name="Zhao Y."/>
        </authorList>
    </citation>
    <scope>NUCLEOTIDE SEQUENCE</scope>
</reference>
<evidence type="ECO:0000313" key="7">
    <source>
        <dbReference type="Proteomes" id="UP000604825"/>
    </source>
</evidence>
<dbReference type="InterPro" id="IPR015421">
    <property type="entry name" value="PyrdxlP-dep_Trfase_major"/>
</dbReference>
<feature type="domain" description="Aminotransferase class I/classII large" evidence="4">
    <location>
        <begin position="215"/>
        <end position="272"/>
    </location>
</feature>
<dbReference type="GO" id="GO:0046872">
    <property type="term" value="F:metal ion binding"/>
    <property type="evidence" value="ECO:0007669"/>
    <property type="project" value="UniProtKB-KW"/>
</dbReference>
<feature type="compositionally biased region" description="Basic and acidic residues" evidence="3">
    <location>
        <begin position="72"/>
        <end position="81"/>
    </location>
</feature>
<dbReference type="Pfam" id="PF23166">
    <property type="entry name" value="Ig_N_CWD1"/>
    <property type="match status" value="1"/>
</dbReference>
<feature type="domain" description="Alpha-glucan water dikinase-like N-terminal Ig-like" evidence="5">
    <location>
        <begin position="113"/>
        <end position="207"/>
    </location>
</feature>
<dbReference type="InterPro" id="IPR004839">
    <property type="entry name" value="Aminotransferase_I/II_large"/>
</dbReference>
<dbReference type="Gene3D" id="3.40.640.10">
    <property type="entry name" value="Type I PLP-dependent aspartate aminotransferase-like (Major domain)"/>
    <property type="match status" value="1"/>
</dbReference>
<evidence type="ECO:0000259" key="5">
    <source>
        <dbReference type="Pfam" id="PF23166"/>
    </source>
</evidence>
<keyword evidence="1" id="KW-0479">Metal-binding</keyword>
<dbReference type="PANTHER" id="PTHR46999">
    <property type="entry name" value="ALPHA-GLUCAN WATER DIKINASE 1, CHLOROPLASTIC-RELATED"/>
    <property type="match status" value="1"/>
</dbReference>
<organism evidence="6 7">
    <name type="scientific">Miscanthus lutarioriparius</name>
    <dbReference type="NCBI Taxonomy" id="422564"/>
    <lineage>
        <taxon>Eukaryota</taxon>
        <taxon>Viridiplantae</taxon>
        <taxon>Streptophyta</taxon>
        <taxon>Embryophyta</taxon>
        <taxon>Tracheophyta</taxon>
        <taxon>Spermatophyta</taxon>
        <taxon>Magnoliopsida</taxon>
        <taxon>Liliopsida</taxon>
        <taxon>Poales</taxon>
        <taxon>Poaceae</taxon>
        <taxon>PACMAD clade</taxon>
        <taxon>Panicoideae</taxon>
        <taxon>Andropogonodae</taxon>
        <taxon>Andropogoneae</taxon>
        <taxon>Saccharinae</taxon>
        <taxon>Miscanthus</taxon>
    </lineage>
</organism>
<dbReference type="OrthoDB" id="1931720at2759"/>
<dbReference type="EMBL" id="CAJGYO010000010">
    <property type="protein sequence ID" value="CAD6257863.1"/>
    <property type="molecule type" value="Genomic_DNA"/>
</dbReference>
<dbReference type="InterPro" id="IPR056301">
    <property type="entry name" value="GWD-like_N_Ig"/>
</dbReference>
<feature type="region of interest" description="Disordered" evidence="3">
    <location>
        <begin position="44"/>
        <end position="104"/>
    </location>
</feature>
<accession>A0A811QFS3</accession>
<evidence type="ECO:0000256" key="1">
    <source>
        <dbReference type="ARBA" id="ARBA00022723"/>
    </source>
</evidence>
<evidence type="ECO:0000256" key="3">
    <source>
        <dbReference type="SAM" id="MobiDB-lite"/>
    </source>
</evidence>
<protein>
    <submittedName>
        <fullName evidence="6">Uncharacterized protein</fullName>
    </submittedName>
</protein>
<proteinExistence type="predicted"/>
<dbReference type="GO" id="GO:0030170">
    <property type="term" value="F:pyridoxal phosphate binding"/>
    <property type="evidence" value="ECO:0007669"/>
    <property type="project" value="InterPro"/>
</dbReference>
<keyword evidence="7" id="KW-1185">Reference proteome</keyword>
<dbReference type="Proteomes" id="UP000604825">
    <property type="component" value="Unassembled WGS sequence"/>
</dbReference>
<name>A0A811QFS3_9POAL</name>
<keyword evidence="2" id="KW-0119">Carbohydrate metabolism</keyword>
<gene>
    <name evidence="6" type="ORF">NCGR_LOCUS41346</name>
</gene>
<comment type="caution">
    <text evidence="6">The sequence shown here is derived from an EMBL/GenBank/DDBJ whole genome shotgun (WGS) entry which is preliminary data.</text>
</comment>
<sequence>MADDWDRSIDQRVGELEQRTDDLELIRITEIHDERDDRVVALESANEVGHRRTQDARPPVAPLRRSSGQEAPGHERARTEPSRAVAAELGPGYTGQGEAAAEASQGGDAARPVALNPVSQGLVSEIGLEVTNIGCSLILHWGVLRPDKRDWILPSRQPDGTTVYKNRALRTPFVKSGDSSTLRIEIDDPAVQAIEFLIFDETQNKWRSVKLHKLSYPEMARLADETPVILPTNISENFLLRPELLAEKINEKSRLLILCSPSNPTGKRYPKSYLDMKSCSDFTFRFALSIRWLCSKINYSLICHGFAVSVFLKHEDLISVNVFPLTNTKTREAAARNSVGGNGPRRLGRQCGPESIFIFIA</sequence>
<dbReference type="Pfam" id="PF00155">
    <property type="entry name" value="Aminotran_1_2"/>
    <property type="match status" value="1"/>
</dbReference>
<evidence type="ECO:0000259" key="4">
    <source>
        <dbReference type="Pfam" id="PF00155"/>
    </source>
</evidence>
<evidence type="ECO:0000256" key="2">
    <source>
        <dbReference type="ARBA" id="ARBA00023277"/>
    </source>
</evidence>
<dbReference type="SUPFAM" id="SSF53383">
    <property type="entry name" value="PLP-dependent transferases"/>
    <property type="match status" value="1"/>
</dbReference>